<dbReference type="CDD" id="cd04301">
    <property type="entry name" value="NAT_SF"/>
    <property type="match status" value="1"/>
</dbReference>
<dbReference type="InterPro" id="IPR000182">
    <property type="entry name" value="GNAT_dom"/>
</dbReference>
<feature type="domain" description="N-acetyltransferase" evidence="1">
    <location>
        <begin position="4"/>
        <end position="138"/>
    </location>
</feature>
<proteinExistence type="predicted"/>
<sequence length="138" mass="16014">MIGFDIRNIHTKDYETIKKLNSNFDYKKVKVNKGDKNFIAYVAQLNDEVVGYAICHTLNENDYSEVMDIDDIVVNKMYRGLGVGHQLMIEVEKTAKDHKVNYIIKSDDNYDEEGGNFLRREGFKYSNEGGYEKKSIIQ</sequence>
<dbReference type="EMBL" id="CACRTO010000020">
    <property type="protein sequence ID" value="VYU35116.1"/>
    <property type="molecule type" value="Genomic_DNA"/>
</dbReference>
<name>A0A6N3E096_9CLOT</name>
<reference evidence="2" key="1">
    <citation type="submission" date="2019-11" db="EMBL/GenBank/DDBJ databases">
        <authorList>
            <person name="Feng L."/>
        </authorList>
    </citation>
    <scope>NUCLEOTIDE SEQUENCE</scope>
    <source>
        <strain evidence="2">CTertiumLFYP3</strain>
    </source>
</reference>
<dbReference type="RefSeq" id="WP_421755657.1">
    <property type="nucleotide sequence ID" value="NZ_CACRTO010000020.1"/>
</dbReference>
<dbReference type="PROSITE" id="PS51186">
    <property type="entry name" value="GNAT"/>
    <property type="match status" value="1"/>
</dbReference>
<gene>
    <name evidence="2" type="ORF">CTLFYP3_02144</name>
</gene>
<dbReference type="SUPFAM" id="SSF55729">
    <property type="entry name" value="Acyl-CoA N-acyltransferases (Nat)"/>
    <property type="match status" value="1"/>
</dbReference>
<evidence type="ECO:0000313" key="2">
    <source>
        <dbReference type="EMBL" id="VYU35116.1"/>
    </source>
</evidence>
<protein>
    <submittedName>
        <fullName evidence="2">Acetyltransferase (GNAT) family protein</fullName>
    </submittedName>
</protein>
<dbReference type="Gene3D" id="3.40.630.30">
    <property type="match status" value="1"/>
</dbReference>
<keyword evidence="2" id="KW-0808">Transferase</keyword>
<evidence type="ECO:0000259" key="1">
    <source>
        <dbReference type="PROSITE" id="PS51186"/>
    </source>
</evidence>
<dbReference type="AlphaFoldDB" id="A0A6N3E096"/>
<organism evidence="2">
    <name type="scientific">Clostridium tertium</name>
    <dbReference type="NCBI Taxonomy" id="1559"/>
    <lineage>
        <taxon>Bacteria</taxon>
        <taxon>Bacillati</taxon>
        <taxon>Bacillota</taxon>
        <taxon>Clostridia</taxon>
        <taxon>Eubacteriales</taxon>
        <taxon>Clostridiaceae</taxon>
        <taxon>Clostridium</taxon>
    </lineage>
</organism>
<dbReference type="Pfam" id="PF00583">
    <property type="entry name" value="Acetyltransf_1"/>
    <property type="match status" value="1"/>
</dbReference>
<dbReference type="InterPro" id="IPR016181">
    <property type="entry name" value="Acyl_CoA_acyltransferase"/>
</dbReference>
<accession>A0A6N3E096</accession>
<dbReference type="GO" id="GO:0016747">
    <property type="term" value="F:acyltransferase activity, transferring groups other than amino-acyl groups"/>
    <property type="evidence" value="ECO:0007669"/>
    <property type="project" value="InterPro"/>
</dbReference>